<dbReference type="PROSITE" id="PS00018">
    <property type="entry name" value="EF_HAND_1"/>
    <property type="match status" value="3"/>
</dbReference>
<gene>
    <name evidence="4" type="ORF">OKIOD_LOCUS8322</name>
</gene>
<reference evidence="4 5" key="1">
    <citation type="submission" date="2021-04" db="EMBL/GenBank/DDBJ databases">
        <authorList>
            <person name="Bliznina A."/>
        </authorList>
    </citation>
    <scope>NUCLEOTIDE SEQUENCE [LARGE SCALE GENOMIC DNA]</scope>
</reference>
<evidence type="ECO:0000313" key="4">
    <source>
        <dbReference type="EMBL" id="CAG5099950.1"/>
    </source>
</evidence>
<dbReference type="SUPFAM" id="SSF47473">
    <property type="entry name" value="EF-hand"/>
    <property type="match status" value="2"/>
</dbReference>
<protein>
    <submittedName>
        <fullName evidence="4">Oidioi.mRNA.OKI2018_I69.XSR.g16764.t1.cds</fullName>
    </submittedName>
</protein>
<dbReference type="PROSITE" id="PS50222">
    <property type="entry name" value="EF_HAND_2"/>
    <property type="match status" value="3"/>
</dbReference>
<dbReference type="Pfam" id="PF13499">
    <property type="entry name" value="EF-hand_7"/>
    <property type="match status" value="1"/>
</dbReference>
<organism evidence="4 5">
    <name type="scientific">Oikopleura dioica</name>
    <name type="common">Tunicate</name>
    <dbReference type="NCBI Taxonomy" id="34765"/>
    <lineage>
        <taxon>Eukaryota</taxon>
        <taxon>Metazoa</taxon>
        <taxon>Chordata</taxon>
        <taxon>Tunicata</taxon>
        <taxon>Appendicularia</taxon>
        <taxon>Copelata</taxon>
        <taxon>Oikopleuridae</taxon>
        <taxon>Oikopleura</taxon>
    </lineage>
</organism>
<keyword evidence="2" id="KW-0106">Calcium</keyword>
<dbReference type="SMART" id="SM00054">
    <property type="entry name" value="EFh"/>
    <property type="match status" value="4"/>
</dbReference>
<dbReference type="InterPro" id="IPR011992">
    <property type="entry name" value="EF-hand-dom_pair"/>
</dbReference>
<dbReference type="PANTHER" id="PTHR10827:SF52">
    <property type="entry name" value="IP16409P"/>
    <property type="match status" value="1"/>
</dbReference>
<comment type="similarity">
    <text evidence="1">Belongs to the CREC family.</text>
</comment>
<proteinExistence type="inferred from homology"/>
<evidence type="ECO:0000259" key="3">
    <source>
        <dbReference type="PROSITE" id="PS50222"/>
    </source>
</evidence>
<dbReference type="EMBL" id="OU015569">
    <property type="protein sequence ID" value="CAG5099950.1"/>
    <property type="molecule type" value="Genomic_DNA"/>
</dbReference>
<dbReference type="Proteomes" id="UP001158576">
    <property type="component" value="Chromosome XSR"/>
</dbReference>
<dbReference type="InterPro" id="IPR018247">
    <property type="entry name" value="EF_Hand_1_Ca_BS"/>
</dbReference>
<feature type="domain" description="EF-hand" evidence="3">
    <location>
        <begin position="118"/>
        <end position="153"/>
    </location>
</feature>
<accession>A0ABN7SH60</accession>
<dbReference type="InterPro" id="IPR002048">
    <property type="entry name" value="EF_hand_dom"/>
</dbReference>
<evidence type="ECO:0000256" key="1">
    <source>
        <dbReference type="ARBA" id="ARBA00006431"/>
    </source>
</evidence>
<evidence type="ECO:0000256" key="2">
    <source>
        <dbReference type="ARBA" id="ARBA00022837"/>
    </source>
</evidence>
<dbReference type="Pfam" id="PF13202">
    <property type="entry name" value="EF-hand_5"/>
    <property type="match status" value="1"/>
</dbReference>
<sequence length="225" mass="26413">MTAKEQHESLAKIFAKVDSNQNQTIEYEEIHQWMHKLEDHIVKRDVKISFPKFDINGNGLVDENELLQTLGINENEVEHESLYLVNVEIFRAADEDKDLQLSELEFGAFLFPRNYERTKYLFVKEFIADLDSNHDGMINFEEYLMQYDIDLRKEISEDEAPRVELERRTFSFHDKTKNGLLEGSELDELVDPPGISWFDGEIRHLINTADLNDDEGWAQQPVFKT</sequence>
<feature type="domain" description="EF-hand" evidence="3">
    <location>
        <begin position="41"/>
        <end position="76"/>
    </location>
</feature>
<dbReference type="PANTHER" id="PTHR10827">
    <property type="entry name" value="RETICULOCALBIN"/>
    <property type="match status" value="1"/>
</dbReference>
<feature type="domain" description="EF-hand" evidence="3">
    <location>
        <begin position="5"/>
        <end position="40"/>
    </location>
</feature>
<evidence type="ECO:0000313" key="5">
    <source>
        <dbReference type="Proteomes" id="UP001158576"/>
    </source>
</evidence>
<dbReference type="Gene3D" id="1.10.238.10">
    <property type="entry name" value="EF-hand"/>
    <property type="match status" value="2"/>
</dbReference>
<keyword evidence="5" id="KW-1185">Reference proteome</keyword>
<name>A0ABN7SH60_OIKDI</name>